<dbReference type="PANTHER" id="PTHR14463">
    <property type="entry name" value="LIPASE MATURATION FACTOR"/>
    <property type="match status" value="1"/>
</dbReference>
<evidence type="ECO:0000256" key="8">
    <source>
        <dbReference type="RuleBase" id="RU361229"/>
    </source>
</evidence>
<dbReference type="AlphaFoldDB" id="A0A9P0C6Z4"/>
<dbReference type="EMBL" id="OU963862">
    <property type="protein sequence ID" value="CAH0754001.1"/>
    <property type="molecule type" value="Genomic_DNA"/>
</dbReference>
<evidence type="ECO:0000259" key="10">
    <source>
        <dbReference type="Pfam" id="PF25179"/>
    </source>
</evidence>
<keyword evidence="6 8" id="KW-0472">Membrane</keyword>
<dbReference type="InterPro" id="IPR009613">
    <property type="entry name" value="LMF"/>
</dbReference>
<feature type="transmembrane region" description="Helical" evidence="8">
    <location>
        <begin position="220"/>
        <end position="241"/>
    </location>
</feature>
<keyword evidence="12" id="KW-1185">Reference proteome</keyword>
<keyword evidence="7" id="KW-0325">Glycoprotein</keyword>
<evidence type="ECO:0000256" key="1">
    <source>
        <dbReference type="ARBA" id="ARBA00004477"/>
    </source>
</evidence>
<dbReference type="PANTHER" id="PTHR14463:SF5">
    <property type="entry name" value="LIPASE MATURATION FACTOR 2"/>
    <property type="match status" value="1"/>
</dbReference>
<dbReference type="Pfam" id="PF06762">
    <property type="entry name" value="LMF1"/>
    <property type="match status" value="1"/>
</dbReference>
<evidence type="ECO:0000256" key="5">
    <source>
        <dbReference type="ARBA" id="ARBA00022989"/>
    </source>
</evidence>
<feature type="domain" description="Lipase maturation factor 1/2 N-terminal" evidence="9">
    <location>
        <begin position="122"/>
        <end position="288"/>
    </location>
</feature>
<name>A0A9P0C6Z4_BEMTA</name>
<sequence>MTVIRYTRNLFLRGISVVFLFAFTSFYIQIPGLYGRNGILPAYTQFEKPHADMRINLQSKPTLLWFAPALGIDVEHMLEILSIVGILLSFTGFVSQKCCCKPVFAALWSLYYSLFQVGQTFMWYQWDVLLLEAGFLSILVAPFWYGKVSRKARNVQSAPSDFVSFWLVRWLLFRLVFSAGAIKLASGCPLWWSLDALSVHFESMVLPTPLSWYAHYLPRWFLRLTTAFALVSELAIPPLFFFPSRLVQTVAFYVQIFLQLNIFLTGNFNFFNILITVLCLSLLSDSFFFGSIPTKGSKGDSTLKTILSILISLGVYGTLLYSAYILFSLKVLPSGAIEAKIAFSKNMFDTAMSYAMPGFAILGAVSLSFTALYALYSSLQNKNGQKSTFSTIFSFISTLVYVLIAAFVFSVSLVPFSTIHPAGKQIALPLLQQFNESVSNLHIANSYGLFRHMTGVGGRPEVIIEGSDNMKDGPWKEYNFLYKPGSVSKSLSFVAPYQPRLDWQMWFAALGTYHQNPWLVSFVYRLLTNEPDVLKLIDNSHNPFPSAPPKFIRGSLYKYSYTPHDTKTSDWWTRKREGEYLPVFSKDHPPLLEYLRAQNILTSSKPKSITHPTVKEVLEKTRTIITAVEPYVLMWSLITAAFAIIFLTTPSQSGPFKPKKSK</sequence>
<accession>A0A9P0C6Z4</accession>
<protein>
    <recommendedName>
        <fullName evidence="8">Lipase maturation factor</fullName>
    </recommendedName>
</protein>
<comment type="similarity">
    <text evidence="2 8">Belongs to the lipase maturation factor family.</text>
</comment>
<dbReference type="InterPro" id="IPR057434">
    <property type="entry name" value="LMF1/2_N"/>
</dbReference>
<dbReference type="GO" id="GO:0005789">
    <property type="term" value="C:endoplasmic reticulum membrane"/>
    <property type="evidence" value="ECO:0007669"/>
    <property type="project" value="UniProtKB-SubCell"/>
</dbReference>
<comment type="function">
    <text evidence="8">Involved in the maturation of specific proteins in the endoplasmic reticulum.</text>
</comment>
<feature type="transmembrane region" description="Helical" evidence="8">
    <location>
        <begin position="270"/>
        <end position="293"/>
    </location>
</feature>
<feature type="transmembrane region" description="Helical" evidence="8">
    <location>
        <begin position="63"/>
        <end position="90"/>
    </location>
</feature>
<comment type="subcellular location">
    <subcellularLocation>
        <location evidence="1 8">Endoplasmic reticulum membrane</location>
        <topology evidence="1 8">Multi-pass membrane protein</topology>
    </subcellularLocation>
</comment>
<evidence type="ECO:0000256" key="2">
    <source>
        <dbReference type="ARBA" id="ARBA00005512"/>
    </source>
</evidence>
<dbReference type="KEGG" id="btab:109039494"/>
<evidence type="ECO:0000256" key="7">
    <source>
        <dbReference type="ARBA" id="ARBA00023180"/>
    </source>
</evidence>
<keyword evidence="5 8" id="KW-1133">Transmembrane helix</keyword>
<feature type="transmembrane region" description="Helical" evidence="8">
    <location>
        <begin position="631"/>
        <end position="649"/>
    </location>
</feature>
<keyword evidence="4 8" id="KW-0256">Endoplasmic reticulum</keyword>
<feature type="transmembrane region" description="Helical" evidence="8">
    <location>
        <begin position="102"/>
        <end position="122"/>
    </location>
</feature>
<evidence type="ECO:0000313" key="11">
    <source>
        <dbReference type="EMBL" id="CAH0754001.1"/>
    </source>
</evidence>
<evidence type="ECO:0000256" key="3">
    <source>
        <dbReference type="ARBA" id="ARBA00022692"/>
    </source>
</evidence>
<reference evidence="11" key="1">
    <citation type="submission" date="2021-12" db="EMBL/GenBank/DDBJ databases">
        <authorList>
            <person name="King R."/>
        </authorList>
    </citation>
    <scope>NUCLEOTIDE SEQUENCE</scope>
</reference>
<feature type="transmembrane region" description="Helical" evidence="8">
    <location>
        <begin position="354"/>
        <end position="376"/>
    </location>
</feature>
<feature type="transmembrane region" description="Helical" evidence="8">
    <location>
        <begin position="305"/>
        <end position="327"/>
    </location>
</feature>
<evidence type="ECO:0000259" key="9">
    <source>
        <dbReference type="Pfam" id="PF06762"/>
    </source>
</evidence>
<feature type="domain" description="Lipase maturation factor 1/2 C-terminal" evidence="10">
    <location>
        <begin position="443"/>
        <end position="582"/>
    </location>
</feature>
<gene>
    <name evidence="11" type="ORF">BEMITA_LOCUS1263</name>
</gene>
<dbReference type="InterPro" id="IPR057433">
    <property type="entry name" value="LMF1/2_C"/>
</dbReference>
<feature type="transmembrane region" description="Helical" evidence="8">
    <location>
        <begin position="128"/>
        <end position="146"/>
    </location>
</feature>
<dbReference type="Pfam" id="PF25179">
    <property type="entry name" value="LMF1_C"/>
    <property type="match status" value="1"/>
</dbReference>
<feature type="transmembrane region" description="Helical" evidence="8">
    <location>
        <begin position="12"/>
        <end position="30"/>
    </location>
</feature>
<proteinExistence type="inferred from homology"/>
<evidence type="ECO:0000256" key="6">
    <source>
        <dbReference type="ARBA" id="ARBA00023136"/>
    </source>
</evidence>
<dbReference type="GO" id="GO:0051604">
    <property type="term" value="P:protein maturation"/>
    <property type="evidence" value="ECO:0007669"/>
    <property type="project" value="InterPro"/>
</dbReference>
<organism evidence="11 12">
    <name type="scientific">Bemisia tabaci</name>
    <name type="common">Sweetpotato whitefly</name>
    <name type="synonym">Aleurodes tabaci</name>
    <dbReference type="NCBI Taxonomy" id="7038"/>
    <lineage>
        <taxon>Eukaryota</taxon>
        <taxon>Metazoa</taxon>
        <taxon>Ecdysozoa</taxon>
        <taxon>Arthropoda</taxon>
        <taxon>Hexapoda</taxon>
        <taxon>Insecta</taxon>
        <taxon>Pterygota</taxon>
        <taxon>Neoptera</taxon>
        <taxon>Paraneoptera</taxon>
        <taxon>Hemiptera</taxon>
        <taxon>Sternorrhyncha</taxon>
        <taxon>Aleyrodoidea</taxon>
        <taxon>Aleyrodidae</taxon>
        <taxon>Aleyrodinae</taxon>
        <taxon>Bemisia</taxon>
    </lineage>
</organism>
<keyword evidence="3 8" id="KW-0812">Transmembrane</keyword>
<feature type="transmembrane region" description="Helical" evidence="8">
    <location>
        <begin position="388"/>
        <end position="409"/>
    </location>
</feature>
<dbReference type="Proteomes" id="UP001152759">
    <property type="component" value="Chromosome 1"/>
</dbReference>
<evidence type="ECO:0000313" key="12">
    <source>
        <dbReference type="Proteomes" id="UP001152759"/>
    </source>
</evidence>
<evidence type="ECO:0000256" key="4">
    <source>
        <dbReference type="ARBA" id="ARBA00022824"/>
    </source>
</evidence>